<dbReference type="Gene3D" id="2.170.130.10">
    <property type="entry name" value="TonB-dependent receptor, plug domain"/>
    <property type="match status" value="1"/>
</dbReference>
<dbReference type="PANTHER" id="PTHR32552">
    <property type="entry name" value="FERRICHROME IRON RECEPTOR-RELATED"/>
    <property type="match status" value="1"/>
</dbReference>
<dbReference type="SUPFAM" id="SSF56935">
    <property type="entry name" value="Porins"/>
    <property type="match status" value="1"/>
</dbReference>
<dbReference type="InterPro" id="IPR012910">
    <property type="entry name" value="Plug_dom"/>
</dbReference>
<dbReference type="InterPro" id="IPR037066">
    <property type="entry name" value="Plug_dom_sf"/>
</dbReference>
<dbReference type="PANTHER" id="PTHR32552:SF68">
    <property type="entry name" value="FERRICHROME OUTER MEMBRANE TRANSPORTER_PHAGE RECEPTOR"/>
    <property type="match status" value="1"/>
</dbReference>
<keyword evidence="8" id="KW-0408">Iron</keyword>
<evidence type="ECO:0000256" key="2">
    <source>
        <dbReference type="ARBA" id="ARBA00009810"/>
    </source>
</evidence>
<dbReference type="InterPro" id="IPR011662">
    <property type="entry name" value="Secretin/TonB_short_N"/>
</dbReference>
<evidence type="ECO:0000256" key="6">
    <source>
        <dbReference type="ARBA" id="ARBA00022692"/>
    </source>
</evidence>
<comment type="similarity">
    <text evidence="2 14 15">Belongs to the TonB-dependent receptor family.</text>
</comment>
<dbReference type="Pfam" id="PF00593">
    <property type="entry name" value="TonB_dep_Rec_b-barrel"/>
    <property type="match status" value="1"/>
</dbReference>
<keyword evidence="5" id="KW-0410">Iron transport</keyword>
<evidence type="ECO:0000259" key="17">
    <source>
        <dbReference type="SMART" id="SM00965"/>
    </source>
</evidence>
<dbReference type="Pfam" id="PF07715">
    <property type="entry name" value="Plug"/>
    <property type="match status" value="1"/>
</dbReference>
<accession>A0A261VU94</accession>
<dbReference type="GO" id="GO:0015344">
    <property type="term" value="F:siderophore uptake transmembrane transporter activity"/>
    <property type="evidence" value="ECO:0007669"/>
    <property type="project" value="TreeGrafter"/>
</dbReference>
<dbReference type="EMBL" id="NEVU01000001">
    <property type="protein sequence ID" value="OZI77678.1"/>
    <property type="molecule type" value="Genomic_DNA"/>
</dbReference>
<dbReference type="Gene3D" id="2.40.170.20">
    <property type="entry name" value="TonB-dependent receptor, beta-barrel domain"/>
    <property type="match status" value="1"/>
</dbReference>
<evidence type="ECO:0000256" key="9">
    <source>
        <dbReference type="ARBA" id="ARBA00023065"/>
    </source>
</evidence>
<sequence>MLPPSLPPLSLVIALALGTTALAATEPAAAQTAPAETPVEISLPAQALGSALNELARQAHLQLLVHPDLVAAKTAPALSGKFTARQALTQLLAGSGLEAHLDGNIAIIKAAPSGAGATTLPAVAVTGDFQETASGHVEGYVARLSATGTKTDTPIVETPQSISVITADRMEALGATRVTDALTYTPGVKAFDSFDTRYDWLSIRGFDAYSPGFYLDGMQLRNNAGYSVWRTETYGAERIEVLRGPASVLYGQNSPGGMVNIVSKRPTEEPLHELQAQIGNHSRRQIAGDFSGPVDEDGKVLYRLTALGLDSNTQVDHVKDDRYYIAPAITLKPSSDTTLTLLSHYFRIDAGNSYGFLPPDATLLSNPNGRIPTSTFVGEPDFDRFNQTQWSVGYLFEHRLNDALTVRQNARFSKIETDYRQVYQGGFITTNPNNPKDPANYREVERYVFGSPENGRVFTIDNQVQAKLGSADWQHTLLLGLDYQHGDYKQRSYFGAAPSLDIYAPVYGQAITIPDAYIDAHTRLAQTGFYLQDQIKWRENWVATLGGRYDTAKVKSHSYLDGSNVNQTDNKFSGRAGLVYLAPNGLAPYVSYADSFSPTTTIDPSTSRPFKPETGAQYEIGLRYQPPGTRDMYSAAIFDLRRKNVITFGQGFVPMQTGEVRVRGVELEANFRPLPNINTILAYTWTPEAKVTASSDPDQIGKQLVATPRNQISFWTDYRFSNGLKAGAGVRFVGSTHGANETAPAKIPSYTLFDAMLSYGYQHWTLALNVRNLTDRTYIGRNCDAYSCGYGERRTVIMTAAYRW</sequence>
<dbReference type="PROSITE" id="PS52016">
    <property type="entry name" value="TONB_DEPENDENT_REC_3"/>
    <property type="match status" value="1"/>
</dbReference>
<dbReference type="OrthoDB" id="127311at2"/>
<reference evidence="19" key="1">
    <citation type="submission" date="2017-05" db="EMBL/GenBank/DDBJ databases">
        <title>Complete and WGS of Bordetella genogroups.</title>
        <authorList>
            <person name="Spilker T."/>
            <person name="Lipuma J."/>
        </authorList>
    </citation>
    <scope>NUCLEOTIDE SEQUENCE [LARGE SCALE GENOMIC DNA]</scope>
    <source>
        <strain evidence="19">AU6712</strain>
    </source>
</reference>
<dbReference type="NCBIfam" id="TIGR01783">
    <property type="entry name" value="TonB-siderophor"/>
    <property type="match status" value="1"/>
</dbReference>
<evidence type="ECO:0000256" key="5">
    <source>
        <dbReference type="ARBA" id="ARBA00022496"/>
    </source>
</evidence>
<keyword evidence="12 18" id="KW-0675">Receptor</keyword>
<keyword evidence="9" id="KW-0406">Ion transport</keyword>
<dbReference type="InterPro" id="IPR036942">
    <property type="entry name" value="Beta-barrel_TonB_sf"/>
</dbReference>
<keyword evidence="13 14" id="KW-0998">Cell outer membrane</keyword>
<keyword evidence="6 14" id="KW-0812">Transmembrane</keyword>
<keyword evidence="7 16" id="KW-0732">Signal</keyword>
<dbReference type="SMART" id="SM00965">
    <property type="entry name" value="STN"/>
    <property type="match status" value="1"/>
</dbReference>
<evidence type="ECO:0000256" key="13">
    <source>
        <dbReference type="ARBA" id="ARBA00023237"/>
    </source>
</evidence>
<dbReference type="Proteomes" id="UP000216429">
    <property type="component" value="Unassembled WGS sequence"/>
</dbReference>
<proteinExistence type="inferred from homology"/>
<dbReference type="FunFam" id="2.170.130.10:FF:000001">
    <property type="entry name" value="Catecholate siderophore TonB-dependent receptor"/>
    <property type="match status" value="1"/>
</dbReference>
<keyword evidence="11 14" id="KW-0472">Membrane</keyword>
<keyword evidence="4 14" id="KW-1134">Transmembrane beta strand</keyword>
<evidence type="ECO:0000313" key="19">
    <source>
        <dbReference type="Proteomes" id="UP000216429"/>
    </source>
</evidence>
<dbReference type="Pfam" id="PF07660">
    <property type="entry name" value="STN"/>
    <property type="match status" value="1"/>
</dbReference>
<protein>
    <submittedName>
        <fullName evidence="18">TonB-dependent siderophore receptor</fullName>
    </submittedName>
</protein>
<keyword evidence="10 15" id="KW-0798">TonB box</keyword>
<dbReference type="InterPro" id="IPR000531">
    <property type="entry name" value="Beta-barrel_TonB"/>
</dbReference>
<dbReference type="FunFam" id="2.40.170.20:FF:000005">
    <property type="entry name" value="TonB-dependent siderophore receptor"/>
    <property type="match status" value="1"/>
</dbReference>
<dbReference type="AlphaFoldDB" id="A0A261VU94"/>
<dbReference type="RefSeq" id="WP_094810519.1">
    <property type="nucleotide sequence ID" value="NZ_NEVU01000001.1"/>
</dbReference>
<gene>
    <name evidence="18" type="ORF">CAL22_03875</name>
</gene>
<evidence type="ECO:0000256" key="16">
    <source>
        <dbReference type="SAM" id="SignalP"/>
    </source>
</evidence>
<name>A0A261VU94_9BORD</name>
<evidence type="ECO:0000313" key="18">
    <source>
        <dbReference type="EMBL" id="OZI77678.1"/>
    </source>
</evidence>
<evidence type="ECO:0000256" key="7">
    <source>
        <dbReference type="ARBA" id="ARBA00022729"/>
    </source>
</evidence>
<evidence type="ECO:0000256" key="15">
    <source>
        <dbReference type="RuleBase" id="RU003357"/>
    </source>
</evidence>
<dbReference type="InterPro" id="IPR010105">
    <property type="entry name" value="TonB_sidphr_rcpt"/>
</dbReference>
<dbReference type="GO" id="GO:0009279">
    <property type="term" value="C:cell outer membrane"/>
    <property type="evidence" value="ECO:0007669"/>
    <property type="project" value="UniProtKB-SubCell"/>
</dbReference>
<evidence type="ECO:0000256" key="3">
    <source>
        <dbReference type="ARBA" id="ARBA00022448"/>
    </source>
</evidence>
<evidence type="ECO:0000256" key="14">
    <source>
        <dbReference type="PROSITE-ProRule" id="PRU01360"/>
    </source>
</evidence>
<keyword evidence="3 14" id="KW-0813">Transport</keyword>
<dbReference type="GO" id="GO:0038023">
    <property type="term" value="F:signaling receptor activity"/>
    <property type="evidence" value="ECO:0007669"/>
    <property type="project" value="InterPro"/>
</dbReference>
<comment type="subcellular location">
    <subcellularLocation>
        <location evidence="1 14">Cell outer membrane</location>
        <topology evidence="1 14">Multi-pass membrane protein</topology>
    </subcellularLocation>
</comment>
<comment type="caution">
    <text evidence="18">The sequence shown here is derived from an EMBL/GenBank/DDBJ whole genome shotgun (WGS) entry which is preliminary data.</text>
</comment>
<evidence type="ECO:0000256" key="4">
    <source>
        <dbReference type="ARBA" id="ARBA00022452"/>
    </source>
</evidence>
<keyword evidence="19" id="KW-1185">Reference proteome</keyword>
<evidence type="ECO:0000256" key="8">
    <source>
        <dbReference type="ARBA" id="ARBA00023004"/>
    </source>
</evidence>
<organism evidence="18 19">
    <name type="scientific">Bordetella genomosp. 12</name>
    <dbReference type="NCBI Taxonomy" id="463035"/>
    <lineage>
        <taxon>Bacteria</taxon>
        <taxon>Pseudomonadati</taxon>
        <taxon>Pseudomonadota</taxon>
        <taxon>Betaproteobacteria</taxon>
        <taxon>Burkholderiales</taxon>
        <taxon>Alcaligenaceae</taxon>
        <taxon>Bordetella</taxon>
    </lineage>
</organism>
<dbReference type="InterPro" id="IPR039426">
    <property type="entry name" value="TonB-dep_rcpt-like"/>
</dbReference>
<feature type="chain" id="PRO_5012898854" evidence="16">
    <location>
        <begin position="24"/>
        <end position="804"/>
    </location>
</feature>
<evidence type="ECO:0000256" key="10">
    <source>
        <dbReference type="ARBA" id="ARBA00023077"/>
    </source>
</evidence>
<dbReference type="GO" id="GO:0015891">
    <property type="term" value="P:siderophore transport"/>
    <property type="evidence" value="ECO:0007669"/>
    <property type="project" value="InterPro"/>
</dbReference>
<evidence type="ECO:0000256" key="1">
    <source>
        <dbReference type="ARBA" id="ARBA00004571"/>
    </source>
</evidence>
<feature type="signal peptide" evidence="16">
    <location>
        <begin position="1"/>
        <end position="23"/>
    </location>
</feature>
<evidence type="ECO:0000256" key="12">
    <source>
        <dbReference type="ARBA" id="ARBA00023170"/>
    </source>
</evidence>
<feature type="domain" description="Secretin/TonB short N-terminal" evidence="17">
    <location>
        <begin position="61"/>
        <end position="111"/>
    </location>
</feature>
<dbReference type="CDD" id="cd01347">
    <property type="entry name" value="ligand_gated_channel"/>
    <property type="match status" value="1"/>
</dbReference>
<dbReference type="Gene3D" id="3.55.50.30">
    <property type="match status" value="1"/>
</dbReference>
<evidence type="ECO:0000256" key="11">
    <source>
        <dbReference type="ARBA" id="ARBA00023136"/>
    </source>
</evidence>